<evidence type="ECO:0000313" key="2">
    <source>
        <dbReference type="EMBL" id="OXA58224.1"/>
    </source>
</evidence>
<accession>A0A226EMI5</accession>
<protein>
    <recommendedName>
        <fullName evidence="4">Ricin B lectin domain-containing protein</fullName>
    </recommendedName>
</protein>
<dbReference type="SUPFAM" id="SSF50370">
    <property type="entry name" value="Ricin B-like lectins"/>
    <property type="match status" value="1"/>
</dbReference>
<gene>
    <name evidence="2" type="ORF">Fcan01_06598</name>
</gene>
<comment type="caution">
    <text evidence="2">The sequence shown here is derived from an EMBL/GenBank/DDBJ whole genome shotgun (WGS) entry which is preliminary data.</text>
</comment>
<proteinExistence type="predicted"/>
<evidence type="ECO:0000313" key="3">
    <source>
        <dbReference type="Proteomes" id="UP000198287"/>
    </source>
</evidence>
<organism evidence="2 3">
    <name type="scientific">Folsomia candida</name>
    <name type="common">Springtail</name>
    <dbReference type="NCBI Taxonomy" id="158441"/>
    <lineage>
        <taxon>Eukaryota</taxon>
        <taxon>Metazoa</taxon>
        <taxon>Ecdysozoa</taxon>
        <taxon>Arthropoda</taxon>
        <taxon>Hexapoda</taxon>
        <taxon>Collembola</taxon>
        <taxon>Entomobryomorpha</taxon>
        <taxon>Isotomoidea</taxon>
        <taxon>Isotomidae</taxon>
        <taxon>Proisotominae</taxon>
        <taxon>Folsomia</taxon>
    </lineage>
</organism>
<feature type="chain" id="PRO_5012850207" description="Ricin B lectin domain-containing protein" evidence="1">
    <location>
        <begin position="19"/>
        <end position="167"/>
    </location>
</feature>
<dbReference type="EMBL" id="LNIX01000003">
    <property type="protein sequence ID" value="OXA58224.1"/>
    <property type="molecule type" value="Genomic_DNA"/>
</dbReference>
<reference evidence="2 3" key="1">
    <citation type="submission" date="2015-12" db="EMBL/GenBank/DDBJ databases">
        <title>The genome of Folsomia candida.</title>
        <authorList>
            <person name="Faddeeva A."/>
            <person name="Derks M.F."/>
            <person name="Anvar Y."/>
            <person name="Smit S."/>
            <person name="Van Straalen N."/>
            <person name="Roelofs D."/>
        </authorList>
    </citation>
    <scope>NUCLEOTIDE SEQUENCE [LARGE SCALE GENOMIC DNA]</scope>
    <source>
        <strain evidence="2 3">VU population</strain>
        <tissue evidence="2">Whole body</tissue>
    </source>
</reference>
<evidence type="ECO:0008006" key="4">
    <source>
        <dbReference type="Google" id="ProtNLM"/>
    </source>
</evidence>
<evidence type="ECO:0000256" key="1">
    <source>
        <dbReference type="SAM" id="SignalP"/>
    </source>
</evidence>
<dbReference type="InterPro" id="IPR035992">
    <property type="entry name" value="Ricin_B-like_lectins"/>
</dbReference>
<sequence length="167" mass="18941">MELLVKIFGFLLVAYCYAVEGFPSPDKVYTIRNTIDNGFVKPRGSGEMCTQLSALTCGYRLIPPYEDQYKWTVSAPNNYSVGINIFSKRQESGYSINNLSFEDFPPYCYLIYRNLNLISTENAGSYMIQSVQTGRCLTSYGSELGSLLWYQCGADLAQQEWAFIETQ</sequence>
<dbReference type="AlphaFoldDB" id="A0A226EMI5"/>
<dbReference type="Proteomes" id="UP000198287">
    <property type="component" value="Unassembled WGS sequence"/>
</dbReference>
<keyword evidence="1" id="KW-0732">Signal</keyword>
<keyword evidence="3" id="KW-1185">Reference proteome</keyword>
<feature type="signal peptide" evidence="1">
    <location>
        <begin position="1"/>
        <end position="18"/>
    </location>
</feature>
<dbReference type="Gene3D" id="2.80.10.50">
    <property type="match status" value="1"/>
</dbReference>
<name>A0A226EMI5_FOLCA</name>